<evidence type="ECO:0000313" key="4">
    <source>
        <dbReference type="WBParaSite" id="Pan_g17810.t1"/>
    </source>
</evidence>
<feature type="signal peptide" evidence="2">
    <location>
        <begin position="1"/>
        <end position="20"/>
    </location>
</feature>
<dbReference type="Proteomes" id="UP000492821">
    <property type="component" value="Unassembled WGS sequence"/>
</dbReference>
<dbReference type="WBParaSite" id="Pan_g17810.t1">
    <property type="protein sequence ID" value="Pan_g17810.t1"/>
    <property type="gene ID" value="Pan_g17810"/>
</dbReference>
<name>A0A7E4V9Y5_PANRE</name>
<feature type="region of interest" description="Disordered" evidence="1">
    <location>
        <begin position="114"/>
        <end position="137"/>
    </location>
</feature>
<evidence type="ECO:0000256" key="1">
    <source>
        <dbReference type="SAM" id="MobiDB-lite"/>
    </source>
</evidence>
<keyword evidence="2" id="KW-0732">Signal</keyword>
<feature type="chain" id="PRO_5028869970" evidence="2">
    <location>
        <begin position="21"/>
        <end position="176"/>
    </location>
</feature>
<evidence type="ECO:0000256" key="2">
    <source>
        <dbReference type="SAM" id="SignalP"/>
    </source>
</evidence>
<accession>A0A7E4V9Y5</accession>
<sequence length="176" mass="19278">MQSRLIVALCVVGCAIAVQAKPHVGIERDIEGPFEVMSTSELMQCLQTMNLLALEAPMAHADAVEKSKVIVDENQKLVDNITIALTEYVVRKGDELPVVDDAIDILEEVMEIITGDDDSDSDSDSDDDNDNDNVNDMYCTQNHISGNFILNNGGVNTLPLLRTATPRLEYASFFTS</sequence>
<feature type="compositionally biased region" description="Acidic residues" evidence="1">
    <location>
        <begin position="114"/>
        <end position="133"/>
    </location>
</feature>
<dbReference type="AlphaFoldDB" id="A0A7E4V9Y5"/>
<evidence type="ECO:0000313" key="3">
    <source>
        <dbReference type="Proteomes" id="UP000492821"/>
    </source>
</evidence>
<organism evidence="3 4">
    <name type="scientific">Panagrellus redivivus</name>
    <name type="common">Microworm</name>
    <dbReference type="NCBI Taxonomy" id="6233"/>
    <lineage>
        <taxon>Eukaryota</taxon>
        <taxon>Metazoa</taxon>
        <taxon>Ecdysozoa</taxon>
        <taxon>Nematoda</taxon>
        <taxon>Chromadorea</taxon>
        <taxon>Rhabditida</taxon>
        <taxon>Tylenchina</taxon>
        <taxon>Panagrolaimomorpha</taxon>
        <taxon>Panagrolaimoidea</taxon>
        <taxon>Panagrolaimidae</taxon>
        <taxon>Panagrellus</taxon>
    </lineage>
</organism>
<reference evidence="3" key="1">
    <citation type="journal article" date="2013" name="Genetics">
        <title>The draft genome and transcriptome of Panagrellus redivivus are shaped by the harsh demands of a free-living lifestyle.</title>
        <authorList>
            <person name="Srinivasan J."/>
            <person name="Dillman A.R."/>
            <person name="Macchietto M.G."/>
            <person name="Heikkinen L."/>
            <person name="Lakso M."/>
            <person name="Fracchia K.M."/>
            <person name="Antoshechkin I."/>
            <person name="Mortazavi A."/>
            <person name="Wong G."/>
            <person name="Sternberg P.W."/>
        </authorList>
    </citation>
    <scope>NUCLEOTIDE SEQUENCE [LARGE SCALE GENOMIC DNA]</scope>
    <source>
        <strain evidence="3">MT8872</strain>
    </source>
</reference>
<protein>
    <submittedName>
        <fullName evidence="4">Secreted protein</fullName>
    </submittedName>
</protein>
<keyword evidence="3" id="KW-1185">Reference proteome</keyword>
<proteinExistence type="predicted"/>
<reference evidence="4" key="2">
    <citation type="submission" date="2020-10" db="UniProtKB">
        <authorList>
            <consortium name="WormBaseParasite"/>
        </authorList>
    </citation>
    <scope>IDENTIFICATION</scope>
</reference>